<gene>
    <name evidence="1" type="ORF">Gorai_003363</name>
</gene>
<proteinExistence type="predicted"/>
<evidence type="ECO:0000313" key="1">
    <source>
        <dbReference type="EMBL" id="MBA0603210.1"/>
    </source>
</evidence>
<dbReference type="EMBL" id="JABEZZ010000013">
    <property type="protein sequence ID" value="MBA0603210.1"/>
    <property type="molecule type" value="Genomic_DNA"/>
</dbReference>
<evidence type="ECO:0000313" key="2">
    <source>
        <dbReference type="Proteomes" id="UP000593578"/>
    </source>
</evidence>
<dbReference type="AlphaFoldDB" id="A0A7J8QPK4"/>
<feature type="non-terminal residue" evidence="1">
    <location>
        <position position="1"/>
    </location>
</feature>
<reference evidence="1 2" key="1">
    <citation type="journal article" date="2019" name="Genome Biol. Evol.">
        <title>Insights into the evolution of the New World diploid cottons (Gossypium, subgenus Houzingenia) based on genome sequencing.</title>
        <authorList>
            <person name="Grover C.E."/>
            <person name="Arick M.A. 2nd"/>
            <person name="Thrash A."/>
            <person name="Conover J.L."/>
            <person name="Sanders W.S."/>
            <person name="Peterson D.G."/>
            <person name="Frelichowski J.E."/>
            <person name="Scheffler J.A."/>
            <person name="Scheffler B.E."/>
            <person name="Wendel J.F."/>
        </authorList>
    </citation>
    <scope>NUCLEOTIDE SEQUENCE [LARGE SCALE GENOMIC DNA]</scope>
    <source>
        <strain evidence="1">8</strain>
        <tissue evidence="1">Leaf</tissue>
    </source>
</reference>
<protein>
    <submittedName>
        <fullName evidence="1">Uncharacterized protein</fullName>
    </submittedName>
</protein>
<dbReference type="Proteomes" id="UP000593578">
    <property type="component" value="Unassembled WGS sequence"/>
</dbReference>
<comment type="caution">
    <text evidence="1">The sequence shown here is derived from an EMBL/GenBank/DDBJ whole genome shotgun (WGS) entry which is preliminary data.</text>
</comment>
<accession>A0A7J8QPK4</accession>
<name>A0A7J8QPK4_GOSRA</name>
<sequence>NRLPLLRSQPVAQNLRSRCYAGIHLLKSITNVSAKIERSVRRVPFSLNILGNSPLDDLFVTTCEL</sequence>
<organism evidence="1 2">
    <name type="scientific">Gossypium raimondii</name>
    <name type="common">Peruvian cotton</name>
    <name type="synonym">Gossypium klotzschianum subsp. raimondii</name>
    <dbReference type="NCBI Taxonomy" id="29730"/>
    <lineage>
        <taxon>Eukaryota</taxon>
        <taxon>Viridiplantae</taxon>
        <taxon>Streptophyta</taxon>
        <taxon>Embryophyta</taxon>
        <taxon>Tracheophyta</taxon>
        <taxon>Spermatophyta</taxon>
        <taxon>Magnoliopsida</taxon>
        <taxon>eudicotyledons</taxon>
        <taxon>Gunneridae</taxon>
        <taxon>Pentapetalae</taxon>
        <taxon>rosids</taxon>
        <taxon>malvids</taxon>
        <taxon>Malvales</taxon>
        <taxon>Malvaceae</taxon>
        <taxon>Malvoideae</taxon>
        <taxon>Gossypium</taxon>
    </lineage>
</organism>